<evidence type="ECO:0000256" key="5">
    <source>
        <dbReference type="ARBA" id="ARBA00022989"/>
    </source>
</evidence>
<keyword evidence="4 9" id="KW-0812">Transmembrane</keyword>
<sequence length="641" mass="73018">MIVKMKFLSIAGPKADIDRVTETYLSKYEIYLENALSELKTVKSLKPYIEINPYKELLAKSKEFLSLIDTKNVTFPDNLSIEESISIINSTDELLRQMRTEKAKLEKQRDELQASLIKIQPFRELRYDIEKILDFNFIRFRFGKIANEYYQKFERYVYDDLNTIFYKCHSDENYVWGVYFMPVGEKDKVDAVYASLHFERFFLPDEYTGTPEEAYTRLEEQIMELSADITAINMRAANTLASIKEKLLAAHKKLETFAKNFDIRKMAACTRDYHDVFYILCGWMSEKDALLLQKDVAHDDNLFVIMEDDVNNIPEKPPTKLKNPKLFRPFESFIRMYGLPAYNEFDPTIFLALSYILIFGCMFGDVGQGLLLAAGGALLYKFRKMDIGAIVSMAGLSSILFGFLYGSFFGFEDVLPALWMKPMEMLITLPVLGSLNSILVITVAFGMAMILISMIINIVNGIRQHNIEKVLFDQNGISGLIFYGSAVAIIVLFMTGHALPGGILLGVLFLIPLLLITFKEPLALLVEKKTEHLPKDKAMFLTQAIFELIEIVLSYMTNTISFVRIGAFALSHAGMMEAVMMLAGAENGGSPNWIVIILGNLFVMGMEGLIVGIHALRLEYYEIFSRFFSGNGREFKPYSNQ</sequence>
<feature type="transmembrane region" description="Helical" evidence="9">
    <location>
        <begin position="480"/>
        <end position="499"/>
    </location>
</feature>
<keyword evidence="11" id="KW-1185">Reference proteome</keyword>
<dbReference type="PANTHER" id="PTHR11629:SF63">
    <property type="entry name" value="V-TYPE PROTON ATPASE SUBUNIT A"/>
    <property type="match status" value="1"/>
</dbReference>
<comment type="subcellular location">
    <subcellularLocation>
        <location evidence="1">Membrane</location>
        <topology evidence="1">Multi-pass membrane protein</topology>
    </subcellularLocation>
</comment>
<evidence type="ECO:0000313" key="11">
    <source>
        <dbReference type="Proteomes" id="UP000199315"/>
    </source>
</evidence>
<evidence type="ECO:0000256" key="9">
    <source>
        <dbReference type="SAM" id="Phobius"/>
    </source>
</evidence>
<gene>
    <name evidence="10" type="ORF">SAMN05421730_1004176</name>
</gene>
<feature type="transmembrane region" description="Helical" evidence="9">
    <location>
        <begin position="562"/>
        <end position="582"/>
    </location>
</feature>
<dbReference type="EMBL" id="FMKA01000004">
    <property type="protein sequence ID" value="SCP96417.1"/>
    <property type="molecule type" value="Genomic_DNA"/>
</dbReference>
<evidence type="ECO:0000256" key="8">
    <source>
        <dbReference type="SAM" id="Coils"/>
    </source>
</evidence>
<dbReference type="InterPro" id="IPR002490">
    <property type="entry name" value="V-ATPase_116kDa_su"/>
</dbReference>
<feature type="transmembrane region" description="Helical" evidence="9">
    <location>
        <begin position="594"/>
        <end position="616"/>
    </location>
</feature>
<dbReference type="GO" id="GO:0016471">
    <property type="term" value="C:vacuolar proton-transporting V-type ATPase complex"/>
    <property type="evidence" value="ECO:0007669"/>
    <property type="project" value="TreeGrafter"/>
</dbReference>
<dbReference type="Pfam" id="PF01496">
    <property type="entry name" value="V_ATPase_I"/>
    <property type="match status" value="2"/>
</dbReference>
<keyword evidence="3" id="KW-0813">Transport</keyword>
<evidence type="ECO:0000256" key="6">
    <source>
        <dbReference type="ARBA" id="ARBA00023065"/>
    </source>
</evidence>
<evidence type="ECO:0000313" key="10">
    <source>
        <dbReference type="EMBL" id="SCP96417.1"/>
    </source>
</evidence>
<dbReference type="Proteomes" id="UP000199315">
    <property type="component" value="Unassembled WGS sequence"/>
</dbReference>
<feature type="transmembrane region" description="Helical" evidence="9">
    <location>
        <begin position="431"/>
        <end position="459"/>
    </location>
</feature>
<evidence type="ECO:0000256" key="7">
    <source>
        <dbReference type="ARBA" id="ARBA00023136"/>
    </source>
</evidence>
<reference evidence="10 11" key="1">
    <citation type="submission" date="2016-09" db="EMBL/GenBank/DDBJ databases">
        <authorList>
            <person name="Capua I."/>
            <person name="De Benedictis P."/>
            <person name="Joannis T."/>
            <person name="Lombin L.H."/>
            <person name="Cattoli G."/>
        </authorList>
    </citation>
    <scope>NUCLEOTIDE SEQUENCE [LARGE SCALE GENOMIC DNA]</scope>
    <source>
        <strain evidence="10 11">GluBS11</strain>
    </source>
</reference>
<dbReference type="AlphaFoldDB" id="A0A1D3TRN3"/>
<evidence type="ECO:0000256" key="3">
    <source>
        <dbReference type="ARBA" id="ARBA00022448"/>
    </source>
</evidence>
<feature type="coiled-coil region" evidence="8">
    <location>
        <begin position="88"/>
        <end position="115"/>
    </location>
</feature>
<keyword evidence="5 9" id="KW-1133">Transmembrane helix</keyword>
<dbReference type="OrthoDB" id="9803814at2"/>
<feature type="transmembrane region" description="Helical" evidence="9">
    <location>
        <begin position="387"/>
        <end position="411"/>
    </location>
</feature>
<proteinExistence type="inferred from homology"/>
<dbReference type="PANTHER" id="PTHR11629">
    <property type="entry name" value="VACUOLAR PROTON ATPASES"/>
    <property type="match status" value="1"/>
</dbReference>
<dbReference type="GO" id="GO:0033179">
    <property type="term" value="C:proton-transporting V-type ATPase, V0 domain"/>
    <property type="evidence" value="ECO:0007669"/>
    <property type="project" value="InterPro"/>
</dbReference>
<keyword evidence="8" id="KW-0175">Coiled coil</keyword>
<protein>
    <submittedName>
        <fullName evidence="10">V/A-type H+-transporting ATPase subunit I</fullName>
    </submittedName>
</protein>
<feature type="transmembrane region" description="Helical" evidence="9">
    <location>
        <begin position="505"/>
        <end position="526"/>
    </location>
</feature>
<dbReference type="STRING" id="1619234.SAMN05421730_1004176"/>
<evidence type="ECO:0000256" key="4">
    <source>
        <dbReference type="ARBA" id="ARBA00022692"/>
    </source>
</evidence>
<feature type="transmembrane region" description="Helical" evidence="9">
    <location>
        <begin position="349"/>
        <end position="380"/>
    </location>
</feature>
<dbReference type="GO" id="GO:0007035">
    <property type="term" value="P:vacuolar acidification"/>
    <property type="evidence" value="ECO:0007669"/>
    <property type="project" value="TreeGrafter"/>
</dbReference>
<accession>A0A1D3TRN3</accession>
<dbReference type="GO" id="GO:0046961">
    <property type="term" value="F:proton-transporting ATPase activity, rotational mechanism"/>
    <property type="evidence" value="ECO:0007669"/>
    <property type="project" value="InterPro"/>
</dbReference>
<dbReference type="GO" id="GO:0051117">
    <property type="term" value="F:ATPase binding"/>
    <property type="evidence" value="ECO:0007669"/>
    <property type="project" value="TreeGrafter"/>
</dbReference>
<evidence type="ECO:0000256" key="1">
    <source>
        <dbReference type="ARBA" id="ARBA00004141"/>
    </source>
</evidence>
<dbReference type="RefSeq" id="WP_091231613.1">
    <property type="nucleotide sequence ID" value="NZ_FMKA01000004.1"/>
</dbReference>
<comment type="similarity">
    <text evidence="2">Belongs to the V-ATPase 116 kDa subunit family.</text>
</comment>
<name>A0A1D3TRN3_9FIRM</name>
<keyword evidence="6" id="KW-0406">Ion transport</keyword>
<organism evidence="10 11">
    <name type="scientific">Anaerobium acetethylicum</name>
    <dbReference type="NCBI Taxonomy" id="1619234"/>
    <lineage>
        <taxon>Bacteria</taxon>
        <taxon>Bacillati</taxon>
        <taxon>Bacillota</taxon>
        <taxon>Clostridia</taxon>
        <taxon>Lachnospirales</taxon>
        <taxon>Lachnospiraceae</taxon>
        <taxon>Anaerobium</taxon>
    </lineage>
</organism>
<evidence type="ECO:0000256" key="2">
    <source>
        <dbReference type="ARBA" id="ARBA00009904"/>
    </source>
</evidence>
<keyword evidence="7 9" id="KW-0472">Membrane</keyword>